<dbReference type="AlphaFoldDB" id="A0A8H4RQ77"/>
<accession>A0A8H4RQ77</accession>
<reference evidence="2 3" key="1">
    <citation type="submission" date="2020-03" db="EMBL/GenBank/DDBJ databases">
        <title>Draft Genome Sequence of Cudoniella acicularis.</title>
        <authorList>
            <person name="Buettner E."/>
            <person name="Kellner H."/>
        </authorList>
    </citation>
    <scope>NUCLEOTIDE SEQUENCE [LARGE SCALE GENOMIC DNA]</scope>
    <source>
        <strain evidence="2 3">DSM 108380</strain>
    </source>
</reference>
<gene>
    <name evidence="2" type="ORF">G7Y89_g5173</name>
</gene>
<protein>
    <submittedName>
        <fullName evidence="2">Uncharacterized protein</fullName>
    </submittedName>
</protein>
<feature type="region of interest" description="Disordered" evidence="1">
    <location>
        <begin position="25"/>
        <end position="57"/>
    </location>
</feature>
<dbReference type="OrthoDB" id="5238236at2759"/>
<name>A0A8H4RQ77_9HELO</name>
<evidence type="ECO:0000313" key="3">
    <source>
        <dbReference type="Proteomes" id="UP000566819"/>
    </source>
</evidence>
<feature type="region of interest" description="Disordered" evidence="1">
    <location>
        <begin position="244"/>
        <end position="283"/>
    </location>
</feature>
<evidence type="ECO:0000313" key="2">
    <source>
        <dbReference type="EMBL" id="KAF4632949.1"/>
    </source>
</evidence>
<proteinExistence type="predicted"/>
<organism evidence="2 3">
    <name type="scientific">Cudoniella acicularis</name>
    <dbReference type="NCBI Taxonomy" id="354080"/>
    <lineage>
        <taxon>Eukaryota</taxon>
        <taxon>Fungi</taxon>
        <taxon>Dikarya</taxon>
        <taxon>Ascomycota</taxon>
        <taxon>Pezizomycotina</taxon>
        <taxon>Leotiomycetes</taxon>
        <taxon>Helotiales</taxon>
        <taxon>Tricladiaceae</taxon>
        <taxon>Cudoniella</taxon>
    </lineage>
</organism>
<evidence type="ECO:0000256" key="1">
    <source>
        <dbReference type="SAM" id="MobiDB-lite"/>
    </source>
</evidence>
<comment type="caution">
    <text evidence="2">The sequence shown here is derived from an EMBL/GenBank/DDBJ whole genome shotgun (WGS) entry which is preliminary data.</text>
</comment>
<dbReference type="EMBL" id="JAAMPI010000303">
    <property type="protein sequence ID" value="KAF4632949.1"/>
    <property type="molecule type" value="Genomic_DNA"/>
</dbReference>
<dbReference type="Proteomes" id="UP000566819">
    <property type="component" value="Unassembled WGS sequence"/>
</dbReference>
<keyword evidence="3" id="KW-1185">Reference proteome</keyword>
<feature type="compositionally biased region" description="Basic residues" evidence="1">
    <location>
        <begin position="41"/>
        <end position="53"/>
    </location>
</feature>
<sequence length="299" mass="33684">MPYLIPEAAVCGCITARKCLEKGLGKSGSVRKSPESPKTTVSRRHNKGSHAHHPFTASTANNCKDTFEEVFQASFEAHSYSQVKTGVKRPQGVALRAYADDIVKDELSSGYDKLRQEDEVSTWLVFACRILLDIQDILGSEVSLIKDMKIDHMSLARTCNKLLKSIMEELNDRFDTSHYGNKDGIDSNNLGYLVMAMMGLDEAAKCQKMQDEDHRQHVKMFGYARGGPQLGVCGEMIESFIKETREEDNEKKRETEVESTRSREKEVEDNNDKGSASLPKEKQVEFSSFSMLERLRLGK</sequence>
<feature type="compositionally biased region" description="Basic and acidic residues" evidence="1">
    <location>
        <begin position="244"/>
        <end position="272"/>
    </location>
</feature>